<dbReference type="GO" id="GO:0046872">
    <property type="term" value="F:metal ion binding"/>
    <property type="evidence" value="ECO:0007669"/>
    <property type="project" value="UniProtKB-KW"/>
</dbReference>
<dbReference type="SUPFAM" id="SSF56784">
    <property type="entry name" value="HAD-like"/>
    <property type="match status" value="1"/>
</dbReference>
<reference evidence="5 6" key="1">
    <citation type="submission" date="2019-02" db="EMBL/GenBank/DDBJ databases">
        <title>Complete Genome Sequence and Methylome Analysis of Sphaerotilus natans subsp. sulfidivorans D-507.</title>
        <authorList>
            <person name="Fomenkov A."/>
            <person name="Gridneva E."/>
            <person name="Smolyakov D."/>
            <person name="Dubinina G."/>
            <person name="Vincze T."/>
            <person name="Grabovich M."/>
            <person name="Roberts R.J."/>
        </authorList>
    </citation>
    <scope>NUCLEOTIDE SEQUENCE [LARGE SCALE GENOMIC DNA]</scope>
    <source>
        <strain evidence="5 6">D-507</strain>
    </source>
</reference>
<dbReference type="PANTHER" id="PTHR43344:SF13">
    <property type="entry name" value="PHOSPHATASE RV3661-RELATED"/>
    <property type="match status" value="1"/>
</dbReference>
<keyword evidence="2 5" id="KW-0378">Hydrolase</keyword>
<keyword evidence="1" id="KW-0479">Metal-binding</keyword>
<dbReference type="NCBIfam" id="TIGR01490">
    <property type="entry name" value="HAD-SF-IB-hyp1"/>
    <property type="match status" value="1"/>
</dbReference>
<dbReference type="InterPro" id="IPR050582">
    <property type="entry name" value="HAD-like_SerB"/>
</dbReference>
<organism evidence="5 6">
    <name type="scientific">Sphaerotilus sulfidivorans</name>
    <dbReference type="NCBI Taxonomy" id="639200"/>
    <lineage>
        <taxon>Bacteria</taxon>
        <taxon>Pseudomonadati</taxon>
        <taxon>Pseudomonadota</taxon>
        <taxon>Betaproteobacteria</taxon>
        <taxon>Burkholderiales</taxon>
        <taxon>Sphaerotilaceae</taxon>
        <taxon>Sphaerotilus</taxon>
    </lineage>
</organism>
<dbReference type="GO" id="GO:0016787">
    <property type="term" value="F:hydrolase activity"/>
    <property type="evidence" value="ECO:0007669"/>
    <property type="project" value="UniProtKB-KW"/>
</dbReference>
<keyword evidence="3" id="KW-0460">Magnesium</keyword>
<dbReference type="InterPro" id="IPR036412">
    <property type="entry name" value="HAD-like_sf"/>
</dbReference>
<reference evidence="4 7" key="2">
    <citation type="submission" date="2024-06" db="EMBL/GenBank/DDBJ databases">
        <title>Genomic Encyclopedia of Type Strains, Phase IV (KMG-IV): sequencing the most valuable type-strain genomes for metagenomic binning, comparative biology and taxonomic classification.</title>
        <authorList>
            <person name="Goeker M."/>
        </authorList>
    </citation>
    <scope>NUCLEOTIDE SEQUENCE [LARGE SCALE GENOMIC DNA]</scope>
    <source>
        <strain evidence="4 7">D-501</strain>
    </source>
</reference>
<dbReference type="EMBL" id="JBEPLS010000017">
    <property type="protein sequence ID" value="MET3605452.1"/>
    <property type="molecule type" value="Genomic_DNA"/>
</dbReference>
<dbReference type="Gene3D" id="3.40.50.1000">
    <property type="entry name" value="HAD superfamily/HAD-like"/>
    <property type="match status" value="1"/>
</dbReference>
<dbReference type="Proteomes" id="UP000323522">
    <property type="component" value="Chromosome"/>
</dbReference>
<dbReference type="Proteomes" id="UP001549111">
    <property type="component" value="Unassembled WGS sequence"/>
</dbReference>
<dbReference type="AlphaFoldDB" id="A0A5C1PX22"/>
<gene>
    <name evidence="4" type="ORF">ABIC99_003281</name>
    <name evidence="5" type="ORF">EWH46_03030</name>
</gene>
<dbReference type="NCBIfam" id="TIGR01488">
    <property type="entry name" value="HAD-SF-IB"/>
    <property type="match status" value="1"/>
</dbReference>
<evidence type="ECO:0000313" key="6">
    <source>
        <dbReference type="Proteomes" id="UP000323522"/>
    </source>
</evidence>
<dbReference type="InterPro" id="IPR023214">
    <property type="entry name" value="HAD_sf"/>
</dbReference>
<evidence type="ECO:0000313" key="7">
    <source>
        <dbReference type="Proteomes" id="UP001549111"/>
    </source>
</evidence>
<dbReference type="PANTHER" id="PTHR43344">
    <property type="entry name" value="PHOSPHOSERINE PHOSPHATASE"/>
    <property type="match status" value="1"/>
</dbReference>
<protein>
    <submittedName>
        <fullName evidence="5">HAD family hydrolase</fullName>
    </submittedName>
    <submittedName>
        <fullName evidence="4">HAD superfamily hydrolase (TIGR01490 family)</fullName>
    </submittedName>
</protein>
<dbReference type="OrthoDB" id="9784466at2"/>
<evidence type="ECO:0000313" key="4">
    <source>
        <dbReference type="EMBL" id="MET3605452.1"/>
    </source>
</evidence>
<dbReference type="RefSeq" id="WP_149502603.1">
    <property type="nucleotide sequence ID" value="NZ_CP035708.1"/>
</dbReference>
<dbReference type="CDD" id="cd02612">
    <property type="entry name" value="HAD_PGPPase"/>
    <property type="match status" value="1"/>
</dbReference>
<proteinExistence type="predicted"/>
<sequence length="227" mass="25379">MTAPSRHLCLFDLDHTLIPIDSDHAFGSFMVEIGWADADEFRRRNDAFYADYQAGTLDLDAYIDFATSVWRQRPLAEALAARERFLAEVLRPRVTPQALELVRHHQRRGDLVAIVTATNEFVTTPIAAEFGVDHLLAVQLEREADGRWLGRVRGTPTFREGKVERVHDWLAGQGASLADFSGVSVYSDSPNDLPLLEIATDPVATNPSPALEATATQRGWRILRLFP</sequence>
<evidence type="ECO:0000256" key="2">
    <source>
        <dbReference type="ARBA" id="ARBA00022801"/>
    </source>
</evidence>
<dbReference type="KEGG" id="snn:EWH46_03030"/>
<evidence type="ECO:0000256" key="1">
    <source>
        <dbReference type="ARBA" id="ARBA00022723"/>
    </source>
</evidence>
<dbReference type="Pfam" id="PF12710">
    <property type="entry name" value="HAD"/>
    <property type="match status" value="1"/>
</dbReference>
<keyword evidence="7" id="KW-1185">Reference proteome</keyword>
<dbReference type="EMBL" id="CP035708">
    <property type="protein sequence ID" value="QEM99847.1"/>
    <property type="molecule type" value="Genomic_DNA"/>
</dbReference>
<name>A0A5C1PX22_9BURK</name>
<dbReference type="InterPro" id="IPR006385">
    <property type="entry name" value="HAD_hydro_SerB1"/>
</dbReference>
<accession>A0A5C1PX22</accession>
<dbReference type="Gene3D" id="1.20.1440.100">
    <property type="entry name" value="SG protein - dephosphorylation function"/>
    <property type="match status" value="1"/>
</dbReference>
<evidence type="ECO:0000256" key="3">
    <source>
        <dbReference type="ARBA" id="ARBA00022842"/>
    </source>
</evidence>
<evidence type="ECO:0000313" key="5">
    <source>
        <dbReference type="EMBL" id="QEM99847.1"/>
    </source>
</evidence>